<dbReference type="EMBL" id="VOGW01000003">
    <property type="protein sequence ID" value="TWV58416.1"/>
    <property type="molecule type" value="Genomic_DNA"/>
</dbReference>
<sequence length="200" mass="21939">MSGVFPQQMSAAVAHGPVMAVHQEHVHKANSAEVLLSSWRALGRDSYVVHAHWPSAHLFYRPVRGLYDPLLLAESVRQAVPLLSHVAYGVPFGHRQAWENLCFDLNSVAMVATTAPADLDLRITCSDVVRRGERLAALTMAVDITLNGQRLGTARTRFNNQPPAVYRRLRGPHADLARAAARALPPGPPIDPREAARTRP</sequence>
<dbReference type="AlphaFoldDB" id="A0A5C6K7P1"/>
<evidence type="ECO:0000256" key="1">
    <source>
        <dbReference type="SAM" id="MobiDB-lite"/>
    </source>
</evidence>
<dbReference type="Pfam" id="PF03756">
    <property type="entry name" value="AfsA"/>
    <property type="match status" value="1"/>
</dbReference>
<comment type="caution">
    <text evidence="3">The sequence shown here is derived from an EMBL/GenBank/DDBJ whole genome shotgun (WGS) entry which is preliminary data.</text>
</comment>
<evidence type="ECO:0000313" key="4">
    <source>
        <dbReference type="Proteomes" id="UP000320481"/>
    </source>
</evidence>
<gene>
    <name evidence="3" type="ORF">FRZ03_00805</name>
</gene>
<keyword evidence="4" id="KW-1185">Reference proteome</keyword>
<name>A0A5C6K7P1_9ACTN</name>
<dbReference type="InterPro" id="IPR005509">
    <property type="entry name" value="AfsA_hotdog_dom"/>
</dbReference>
<feature type="compositionally biased region" description="Basic and acidic residues" evidence="1">
    <location>
        <begin position="191"/>
        <end position="200"/>
    </location>
</feature>
<dbReference type="RefSeq" id="WP_315902611.1">
    <property type="nucleotide sequence ID" value="NZ_VOGW01000003.1"/>
</dbReference>
<reference evidence="3" key="1">
    <citation type="journal article" date="2019" name="Microbiol. Resour. Announc.">
        <title>Draft Genomic Sequences of Streptomyces misionensis and Streptomyces albidoflavus, bacteria applied for phytopathogen biocontrol.</title>
        <authorList>
            <person name="Pylro V."/>
            <person name="Dias A."/>
            <person name="Andreote F."/>
            <person name="Varani A."/>
            <person name="Andreote C."/>
            <person name="Bernardo E."/>
            <person name="Martins T."/>
        </authorList>
    </citation>
    <scope>NUCLEOTIDE SEQUENCE [LARGE SCALE GENOMIC DNA]</scope>
    <source>
        <strain evidence="3">66</strain>
    </source>
</reference>
<evidence type="ECO:0000259" key="2">
    <source>
        <dbReference type="Pfam" id="PF03756"/>
    </source>
</evidence>
<feature type="region of interest" description="Disordered" evidence="1">
    <location>
        <begin position="181"/>
        <end position="200"/>
    </location>
</feature>
<accession>A0A5C6K7P1</accession>
<dbReference type="Proteomes" id="UP000320481">
    <property type="component" value="Unassembled WGS sequence"/>
</dbReference>
<proteinExistence type="predicted"/>
<organism evidence="3 4">
    <name type="scientific">Streptomyces misionensis</name>
    <dbReference type="NCBI Taxonomy" id="67331"/>
    <lineage>
        <taxon>Bacteria</taxon>
        <taxon>Bacillati</taxon>
        <taxon>Actinomycetota</taxon>
        <taxon>Actinomycetes</taxon>
        <taxon>Kitasatosporales</taxon>
        <taxon>Streptomycetaceae</taxon>
        <taxon>Streptomyces</taxon>
    </lineage>
</organism>
<feature type="non-terminal residue" evidence="3">
    <location>
        <position position="200"/>
    </location>
</feature>
<protein>
    <submittedName>
        <fullName evidence="3">AfsA/ScbA</fullName>
    </submittedName>
</protein>
<feature type="domain" description="A-factor biosynthesis hotdog" evidence="2">
    <location>
        <begin position="26"/>
        <end position="158"/>
    </location>
</feature>
<evidence type="ECO:0000313" key="3">
    <source>
        <dbReference type="EMBL" id="TWV58416.1"/>
    </source>
</evidence>